<comment type="caution">
    <text evidence="3">The sequence shown here is derived from an EMBL/GenBank/DDBJ whole genome shotgun (WGS) entry which is preliminary data.</text>
</comment>
<accession>A0ABR1V7A7</accession>
<evidence type="ECO:0000313" key="4">
    <source>
        <dbReference type="Proteomes" id="UP001433268"/>
    </source>
</evidence>
<dbReference type="Gene3D" id="2.60.120.990">
    <property type="match status" value="1"/>
</dbReference>
<proteinExistence type="predicted"/>
<evidence type="ECO:0000313" key="3">
    <source>
        <dbReference type="EMBL" id="KAK8066201.1"/>
    </source>
</evidence>
<feature type="compositionally biased region" description="Low complexity" evidence="1">
    <location>
        <begin position="131"/>
        <end position="140"/>
    </location>
</feature>
<evidence type="ECO:0000256" key="1">
    <source>
        <dbReference type="SAM" id="MobiDB-lite"/>
    </source>
</evidence>
<reference evidence="3 4" key="1">
    <citation type="submission" date="2023-01" db="EMBL/GenBank/DDBJ databases">
        <title>Analysis of 21 Apiospora genomes using comparative genomics revels a genus with tremendous synthesis potential of carbohydrate active enzymes and secondary metabolites.</title>
        <authorList>
            <person name="Sorensen T."/>
        </authorList>
    </citation>
    <scope>NUCLEOTIDE SEQUENCE [LARGE SCALE GENOMIC DNA]</scope>
    <source>
        <strain evidence="3 4">CBS 114990</strain>
    </source>
</reference>
<dbReference type="Pfam" id="PF18637">
    <property type="entry name" value="AUDH_Cupin"/>
    <property type="match status" value="1"/>
</dbReference>
<dbReference type="Proteomes" id="UP001433268">
    <property type="component" value="Unassembled WGS sequence"/>
</dbReference>
<name>A0ABR1V7A7_9PEZI</name>
<keyword evidence="4" id="KW-1185">Reference proteome</keyword>
<feature type="compositionally biased region" description="Low complexity" evidence="1">
    <location>
        <begin position="263"/>
        <end position="274"/>
    </location>
</feature>
<feature type="domain" description="Aldos-2-ulose dehydratase/isomerase (AUDH) Cupin" evidence="2">
    <location>
        <begin position="271"/>
        <end position="350"/>
    </location>
</feature>
<dbReference type="RefSeq" id="XP_066662954.1">
    <property type="nucleotide sequence ID" value="XM_066817262.1"/>
</dbReference>
<dbReference type="EMBL" id="JAQQWN010000009">
    <property type="protein sequence ID" value="KAK8066201.1"/>
    <property type="molecule type" value="Genomic_DNA"/>
</dbReference>
<dbReference type="GeneID" id="92050322"/>
<gene>
    <name evidence="3" type="ORF">PG997_012948</name>
</gene>
<dbReference type="InterPro" id="IPR040887">
    <property type="entry name" value="AUDH_Cupin"/>
</dbReference>
<feature type="region of interest" description="Disordered" evidence="1">
    <location>
        <begin position="106"/>
        <end position="200"/>
    </location>
</feature>
<feature type="region of interest" description="Disordered" evidence="1">
    <location>
        <begin position="32"/>
        <end position="52"/>
    </location>
</feature>
<feature type="compositionally biased region" description="Low complexity" evidence="1">
    <location>
        <begin position="148"/>
        <end position="167"/>
    </location>
</feature>
<organism evidence="3 4">
    <name type="scientific">Apiospora hydei</name>
    <dbReference type="NCBI Taxonomy" id="1337664"/>
    <lineage>
        <taxon>Eukaryota</taxon>
        <taxon>Fungi</taxon>
        <taxon>Dikarya</taxon>
        <taxon>Ascomycota</taxon>
        <taxon>Pezizomycotina</taxon>
        <taxon>Sordariomycetes</taxon>
        <taxon>Xylariomycetidae</taxon>
        <taxon>Amphisphaeriales</taxon>
        <taxon>Apiosporaceae</taxon>
        <taxon>Apiospora</taxon>
    </lineage>
</organism>
<evidence type="ECO:0000259" key="2">
    <source>
        <dbReference type="Pfam" id="PF18637"/>
    </source>
</evidence>
<feature type="region of interest" description="Disordered" evidence="1">
    <location>
        <begin position="255"/>
        <end position="283"/>
    </location>
</feature>
<sequence>MSYNVARYYEEPDPRGYAPPQQLCRAATSRQASHHPHYVGERGLGLPPRPSATKNRIAVPSIAQLIEIADYAISIEVSPAGDAPCPSARATASRCSSDRCCSLKAHGGDGTTRQPFRSPGSPPRPRRRPRTPSAPSRTRSWAPCCCASGPSRRPGRPSSRPPACAASLGRQGPRAHDADPAASAPGPAPGPRVQQGRHPWWGAPFQGLDFYNLSGFHFRFLPTTTAAAARPGRPRRTRYPAAAGAHPVLDGGARRQLRRTTTRRTPSARSTCASPGSGNGGMARLKQEYADKNDPSEYNKLPKEAFDWLPMKQLEEHGGLWERDSDGRPKRTSKKVDTIQYPWHKWEAGQPEGGC</sequence>
<protein>
    <recommendedName>
        <fullName evidence="2">Aldos-2-ulose dehydratase/isomerase (AUDH) Cupin domain-containing protein</fullName>
    </recommendedName>
</protein>